<comment type="caution">
    <text evidence="1">The sequence shown here is derived from an EMBL/GenBank/DDBJ whole genome shotgun (WGS) entry which is preliminary data.</text>
</comment>
<gene>
    <name evidence="1" type="ORF">IAB69_03250</name>
</gene>
<evidence type="ECO:0000313" key="2">
    <source>
        <dbReference type="Proteomes" id="UP000824110"/>
    </source>
</evidence>
<dbReference type="AlphaFoldDB" id="A0A9D1MJI6"/>
<dbReference type="InterPro" id="IPR051805">
    <property type="entry name" value="Dehydratase_Activator_Redct"/>
</dbReference>
<dbReference type="PANTHER" id="PTHR32329:SF4">
    <property type="entry name" value="ACTIVATOR OF 2-HYDROXYACYL-COA DEHYDRATASE"/>
    <property type="match status" value="1"/>
</dbReference>
<sequence>MKKQQTEKNVKNYRDDYPRWKPYMKSTYKILIPDMLPWHFALIERLLKLEGYDVEVLKNGTRAVIDEGLKHVHNDTCYPCLCTVGQYIDALKSGKYDVNHTAVLMSQSGGGCRASNYIPLIRKALKAEFPQVPVMSLNFSGLEKDSSFPIGAKLLLKLVFAVFYGDNIMWCYNQTKPYEAEEGATDKARSEAMDYVVSLFEKGGYRRYVKTTKKIISLFSSVARRNEKKIKVGIVGEIYVKYSALGNNHLEEFLLSEGCEPVVPVLMDYVLYCVVNNINDGRLYGKRSLFISVNKLLYSILHHMQKKIIAAYKKDGTFEPIHDFEHLRSCADKVLNQGVKMGEGWLIPAEMAALAETGTENIVCAQPFGCLPNHIAGKGAIRTLKNLYEKENIVAVDYDPSATRVNQENRIKLMLATARENSQS</sequence>
<evidence type="ECO:0000313" key="1">
    <source>
        <dbReference type="EMBL" id="HIU61645.1"/>
    </source>
</evidence>
<name>A0A9D1MJI6_9FIRM</name>
<dbReference type="PANTHER" id="PTHR32329">
    <property type="entry name" value="BIFUNCTIONAL PROTEIN [INCLUDES 2-HYDROXYACYL-COA DEHYDRATASE (N-TER) AND ITS ACTIVATOR DOMAIN (C_TERM)-RELATED"/>
    <property type="match status" value="1"/>
</dbReference>
<protein>
    <submittedName>
        <fullName evidence="1">2-hydroxyacyl-CoA dehydratase</fullName>
    </submittedName>
</protein>
<dbReference type="Proteomes" id="UP000824110">
    <property type="component" value="Unassembled WGS sequence"/>
</dbReference>
<accession>A0A9D1MJI6</accession>
<organism evidence="1 2">
    <name type="scientific">Candidatus Coproplasma excrementigallinarum</name>
    <dbReference type="NCBI Taxonomy" id="2840747"/>
    <lineage>
        <taxon>Bacteria</taxon>
        <taxon>Bacillati</taxon>
        <taxon>Bacillota</taxon>
        <taxon>Clostridia</taxon>
        <taxon>Eubacteriales</taxon>
        <taxon>Candidatus Coproplasma</taxon>
    </lineage>
</organism>
<dbReference type="EMBL" id="DVNE01000030">
    <property type="protein sequence ID" value="HIU61645.1"/>
    <property type="molecule type" value="Genomic_DNA"/>
</dbReference>
<proteinExistence type="predicted"/>
<reference evidence="1" key="1">
    <citation type="submission" date="2020-10" db="EMBL/GenBank/DDBJ databases">
        <authorList>
            <person name="Gilroy R."/>
        </authorList>
    </citation>
    <scope>NUCLEOTIDE SEQUENCE</scope>
    <source>
        <strain evidence="1">CHK195-12923</strain>
    </source>
</reference>
<reference evidence="1" key="2">
    <citation type="journal article" date="2021" name="PeerJ">
        <title>Extensive microbial diversity within the chicken gut microbiome revealed by metagenomics and culture.</title>
        <authorList>
            <person name="Gilroy R."/>
            <person name="Ravi A."/>
            <person name="Getino M."/>
            <person name="Pursley I."/>
            <person name="Horton D.L."/>
            <person name="Alikhan N.F."/>
            <person name="Baker D."/>
            <person name="Gharbi K."/>
            <person name="Hall N."/>
            <person name="Watson M."/>
            <person name="Adriaenssens E.M."/>
            <person name="Foster-Nyarko E."/>
            <person name="Jarju S."/>
            <person name="Secka A."/>
            <person name="Antonio M."/>
            <person name="Oren A."/>
            <person name="Chaudhuri R.R."/>
            <person name="La Ragione R."/>
            <person name="Hildebrand F."/>
            <person name="Pallen M.J."/>
        </authorList>
    </citation>
    <scope>NUCLEOTIDE SEQUENCE</scope>
    <source>
        <strain evidence="1">CHK195-12923</strain>
    </source>
</reference>